<accession>A0A0G4PFR5</accession>
<keyword evidence="1" id="KW-1133">Transmembrane helix</keyword>
<sequence length="73" mass="7699">MTGCGNNHVGRARSCGFTASCPPLRADVAQSIISYSVAPSGYAVTRCCGGLMLGCISTVGLYEIILYYYPPML</sequence>
<reference evidence="2 3" key="1">
    <citation type="journal article" date="2014" name="Nat. Commun.">
        <title>Multiple recent horizontal transfers of a large genomic region in cheese making fungi.</title>
        <authorList>
            <person name="Cheeseman K."/>
            <person name="Ropars J."/>
            <person name="Renault P."/>
            <person name="Dupont J."/>
            <person name="Gouzy J."/>
            <person name="Branca A."/>
            <person name="Abraham A.L."/>
            <person name="Ceppi M."/>
            <person name="Conseiller E."/>
            <person name="Debuchy R."/>
            <person name="Malagnac F."/>
            <person name="Goarin A."/>
            <person name="Silar P."/>
            <person name="Lacoste S."/>
            <person name="Sallet E."/>
            <person name="Bensimon A."/>
            <person name="Giraud T."/>
            <person name="Brygoo Y."/>
        </authorList>
    </citation>
    <scope>NUCLEOTIDE SEQUENCE [LARGE SCALE GENOMIC DNA]</scope>
    <source>
        <strain evidence="3">FM 013</strain>
    </source>
</reference>
<keyword evidence="1" id="KW-0472">Membrane</keyword>
<evidence type="ECO:0000313" key="2">
    <source>
        <dbReference type="EMBL" id="CRL25174.1"/>
    </source>
</evidence>
<proteinExistence type="predicted"/>
<dbReference type="EMBL" id="HG793147">
    <property type="protein sequence ID" value="CRL25174.1"/>
    <property type="molecule type" value="Genomic_DNA"/>
</dbReference>
<evidence type="ECO:0000313" key="3">
    <source>
        <dbReference type="Proteomes" id="UP000053732"/>
    </source>
</evidence>
<feature type="transmembrane region" description="Helical" evidence="1">
    <location>
        <begin position="50"/>
        <end position="69"/>
    </location>
</feature>
<dbReference type="AlphaFoldDB" id="A0A0G4PFR5"/>
<evidence type="ECO:0000256" key="1">
    <source>
        <dbReference type="SAM" id="Phobius"/>
    </source>
</evidence>
<gene>
    <name evidence="2" type="ORF">PCAMFM013_S014g000070</name>
</gene>
<protein>
    <submittedName>
        <fullName evidence="2">Str. FM013</fullName>
    </submittedName>
</protein>
<dbReference type="Proteomes" id="UP000053732">
    <property type="component" value="Unassembled WGS sequence"/>
</dbReference>
<name>A0A0G4PFR5_PENC3</name>
<keyword evidence="1" id="KW-0812">Transmembrane</keyword>
<keyword evidence="3" id="KW-1185">Reference proteome</keyword>
<organism evidence="2 3">
    <name type="scientific">Penicillium camemberti (strain FM 013)</name>
    <dbReference type="NCBI Taxonomy" id="1429867"/>
    <lineage>
        <taxon>Eukaryota</taxon>
        <taxon>Fungi</taxon>
        <taxon>Dikarya</taxon>
        <taxon>Ascomycota</taxon>
        <taxon>Pezizomycotina</taxon>
        <taxon>Eurotiomycetes</taxon>
        <taxon>Eurotiomycetidae</taxon>
        <taxon>Eurotiales</taxon>
        <taxon>Aspergillaceae</taxon>
        <taxon>Penicillium</taxon>
    </lineage>
</organism>